<dbReference type="Proteomes" id="UP000277204">
    <property type="component" value="Unassembled WGS sequence"/>
</dbReference>
<dbReference type="AlphaFoldDB" id="A0A3P8BTK9"/>
<name>A0A3P8BTK9_9TREM</name>
<sequence length="37" mass="4474">MNNQLNGTRHYTLTSLTMRTRLTLWTEHYKKFFGTIV</sequence>
<reference evidence="1 2" key="1">
    <citation type="submission" date="2018-11" db="EMBL/GenBank/DDBJ databases">
        <authorList>
            <consortium name="Pathogen Informatics"/>
        </authorList>
    </citation>
    <scope>NUCLEOTIDE SEQUENCE [LARGE SCALE GENOMIC DNA]</scope>
    <source>
        <strain evidence="1 2">Zambia</strain>
    </source>
</reference>
<protein>
    <submittedName>
        <fullName evidence="1">Uncharacterized protein</fullName>
    </submittedName>
</protein>
<proteinExistence type="predicted"/>
<keyword evidence="2" id="KW-1185">Reference proteome</keyword>
<evidence type="ECO:0000313" key="2">
    <source>
        <dbReference type="Proteomes" id="UP000277204"/>
    </source>
</evidence>
<dbReference type="EMBL" id="UZAI01017769">
    <property type="protein sequence ID" value="VDP29292.1"/>
    <property type="molecule type" value="Genomic_DNA"/>
</dbReference>
<accession>A0A3P8BTK9</accession>
<evidence type="ECO:0000313" key="1">
    <source>
        <dbReference type="EMBL" id="VDP29292.1"/>
    </source>
</evidence>
<gene>
    <name evidence="1" type="ORF">SMRZ_LOCUS18822</name>
</gene>
<organism evidence="1 2">
    <name type="scientific">Schistosoma margrebowiei</name>
    <dbReference type="NCBI Taxonomy" id="48269"/>
    <lineage>
        <taxon>Eukaryota</taxon>
        <taxon>Metazoa</taxon>
        <taxon>Spiralia</taxon>
        <taxon>Lophotrochozoa</taxon>
        <taxon>Platyhelminthes</taxon>
        <taxon>Trematoda</taxon>
        <taxon>Digenea</taxon>
        <taxon>Strigeidida</taxon>
        <taxon>Schistosomatoidea</taxon>
        <taxon>Schistosomatidae</taxon>
        <taxon>Schistosoma</taxon>
    </lineage>
</organism>